<accession>A0A2U2PFV7</accession>
<dbReference type="PANTHER" id="PTHR43133:SF46">
    <property type="entry name" value="RNA POLYMERASE SIGMA-70 FACTOR ECF SUBFAMILY"/>
    <property type="match status" value="1"/>
</dbReference>
<dbReference type="GO" id="GO:0003677">
    <property type="term" value="F:DNA binding"/>
    <property type="evidence" value="ECO:0007669"/>
    <property type="project" value="InterPro"/>
</dbReference>
<evidence type="ECO:0000256" key="2">
    <source>
        <dbReference type="ARBA" id="ARBA00023015"/>
    </source>
</evidence>
<evidence type="ECO:0008006" key="9">
    <source>
        <dbReference type="Google" id="ProtNLM"/>
    </source>
</evidence>
<feature type="domain" description="RNA polymerase sigma-70 region 2" evidence="5">
    <location>
        <begin position="5"/>
        <end position="69"/>
    </location>
</feature>
<dbReference type="InterPro" id="IPR014327">
    <property type="entry name" value="RNA_pol_sigma70_bacteroid"/>
</dbReference>
<proteinExistence type="inferred from homology"/>
<dbReference type="InterPro" id="IPR007627">
    <property type="entry name" value="RNA_pol_sigma70_r2"/>
</dbReference>
<dbReference type="InterPro" id="IPR036388">
    <property type="entry name" value="WH-like_DNA-bd_sf"/>
</dbReference>
<sequence>MEAIFQEYWEDVFSLAMSKTGNSILAGEITQDIFVSLWENRHRINLTGQLKHYLLGSVKFRVINYYKSNTVIQAHQQKFSMLLESGYEGAADEQLLYRELSSEIECAISALPDRMRAIFSKSRKEGKSNREIAAEMKISVQTVKNQTSSALKILKEKLPHLTCFFL</sequence>
<dbReference type="NCBIfam" id="TIGR02985">
    <property type="entry name" value="Sig70_bacteroi1"/>
    <property type="match status" value="1"/>
</dbReference>
<keyword evidence="4" id="KW-0804">Transcription</keyword>
<feature type="domain" description="RNA polymerase sigma factor 70 region 4 type 2" evidence="6">
    <location>
        <begin position="103"/>
        <end position="152"/>
    </location>
</feature>
<dbReference type="Pfam" id="PF04542">
    <property type="entry name" value="Sigma70_r2"/>
    <property type="match status" value="1"/>
</dbReference>
<dbReference type="NCBIfam" id="TIGR02937">
    <property type="entry name" value="sigma70-ECF"/>
    <property type="match status" value="1"/>
</dbReference>
<reference evidence="7 8" key="1">
    <citation type="submission" date="2018-04" db="EMBL/GenBank/DDBJ databases">
        <title>Pedobacter chongqingensis sp. nov., isolated from a rottenly hemp rope.</title>
        <authorList>
            <person name="Cai Y."/>
        </authorList>
    </citation>
    <scope>NUCLEOTIDE SEQUENCE [LARGE SCALE GENOMIC DNA]</scope>
    <source>
        <strain evidence="7 8">FJ4-8</strain>
    </source>
</reference>
<dbReference type="InterPro" id="IPR013324">
    <property type="entry name" value="RNA_pol_sigma_r3/r4-like"/>
</dbReference>
<dbReference type="AlphaFoldDB" id="A0A2U2PFV7"/>
<organism evidence="7 8">
    <name type="scientific">Pararcticibacter amylolyticus</name>
    <dbReference type="NCBI Taxonomy" id="2173175"/>
    <lineage>
        <taxon>Bacteria</taxon>
        <taxon>Pseudomonadati</taxon>
        <taxon>Bacteroidota</taxon>
        <taxon>Sphingobacteriia</taxon>
        <taxon>Sphingobacteriales</taxon>
        <taxon>Sphingobacteriaceae</taxon>
        <taxon>Pararcticibacter</taxon>
    </lineage>
</organism>
<dbReference type="InterPro" id="IPR013325">
    <property type="entry name" value="RNA_pol_sigma_r2"/>
</dbReference>
<keyword evidence="3" id="KW-0731">Sigma factor</keyword>
<dbReference type="Gene3D" id="1.10.1740.10">
    <property type="match status" value="1"/>
</dbReference>
<dbReference type="PANTHER" id="PTHR43133">
    <property type="entry name" value="RNA POLYMERASE ECF-TYPE SIGMA FACTO"/>
    <property type="match status" value="1"/>
</dbReference>
<evidence type="ECO:0000256" key="3">
    <source>
        <dbReference type="ARBA" id="ARBA00023082"/>
    </source>
</evidence>
<name>A0A2U2PFV7_9SPHI</name>
<dbReference type="SUPFAM" id="SSF88946">
    <property type="entry name" value="Sigma2 domain of RNA polymerase sigma factors"/>
    <property type="match status" value="1"/>
</dbReference>
<evidence type="ECO:0000259" key="6">
    <source>
        <dbReference type="Pfam" id="PF08281"/>
    </source>
</evidence>
<keyword evidence="8" id="KW-1185">Reference proteome</keyword>
<dbReference type="Proteomes" id="UP000245647">
    <property type="component" value="Unassembled WGS sequence"/>
</dbReference>
<dbReference type="SUPFAM" id="SSF88659">
    <property type="entry name" value="Sigma3 and sigma4 domains of RNA polymerase sigma factors"/>
    <property type="match status" value="1"/>
</dbReference>
<dbReference type="GO" id="GO:0016987">
    <property type="term" value="F:sigma factor activity"/>
    <property type="evidence" value="ECO:0007669"/>
    <property type="project" value="UniProtKB-KW"/>
</dbReference>
<dbReference type="GO" id="GO:0006352">
    <property type="term" value="P:DNA-templated transcription initiation"/>
    <property type="evidence" value="ECO:0007669"/>
    <property type="project" value="InterPro"/>
</dbReference>
<evidence type="ECO:0000313" key="7">
    <source>
        <dbReference type="EMBL" id="PWG80276.1"/>
    </source>
</evidence>
<keyword evidence="2" id="KW-0805">Transcription regulation</keyword>
<evidence type="ECO:0000259" key="5">
    <source>
        <dbReference type="Pfam" id="PF04542"/>
    </source>
</evidence>
<dbReference type="InterPro" id="IPR014284">
    <property type="entry name" value="RNA_pol_sigma-70_dom"/>
</dbReference>
<comment type="similarity">
    <text evidence="1">Belongs to the sigma-70 factor family. ECF subfamily.</text>
</comment>
<dbReference type="Pfam" id="PF08281">
    <property type="entry name" value="Sigma70_r4_2"/>
    <property type="match status" value="1"/>
</dbReference>
<dbReference type="InterPro" id="IPR039425">
    <property type="entry name" value="RNA_pol_sigma-70-like"/>
</dbReference>
<gene>
    <name evidence="7" type="ORF">DDR33_11710</name>
</gene>
<dbReference type="InterPro" id="IPR013249">
    <property type="entry name" value="RNA_pol_sigma70_r4_t2"/>
</dbReference>
<dbReference type="EMBL" id="QEAS01000009">
    <property type="protein sequence ID" value="PWG80276.1"/>
    <property type="molecule type" value="Genomic_DNA"/>
</dbReference>
<evidence type="ECO:0000256" key="4">
    <source>
        <dbReference type="ARBA" id="ARBA00023163"/>
    </source>
</evidence>
<evidence type="ECO:0000313" key="8">
    <source>
        <dbReference type="Proteomes" id="UP000245647"/>
    </source>
</evidence>
<comment type="caution">
    <text evidence="7">The sequence shown here is derived from an EMBL/GenBank/DDBJ whole genome shotgun (WGS) entry which is preliminary data.</text>
</comment>
<protein>
    <recommendedName>
        <fullName evidence="9">RNA polymerase sigma-70 factor</fullName>
    </recommendedName>
</protein>
<evidence type="ECO:0000256" key="1">
    <source>
        <dbReference type="ARBA" id="ARBA00010641"/>
    </source>
</evidence>
<dbReference type="Gene3D" id="1.10.10.10">
    <property type="entry name" value="Winged helix-like DNA-binding domain superfamily/Winged helix DNA-binding domain"/>
    <property type="match status" value="1"/>
</dbReference>